<feature type="binding site" evidence="25">
    <location>
        <position position="353"/>
    </location>
    <ligand>
        <name>Mg(2+)</name>
        <dbReference type="ChEBI" id="CHEBI:18420"/>
        <label>1</label>
    </ligand>
</feature>
<dbReference type="PANTHER" id="PTHR16222:SF24">
    <property type="entry name" value="ADP-RIBOSYLHYDROLASE ARH3"/>
    <property type="match status" value="1"/>
</dbReference>
<reference evidence="26" key="1">
    <citation type="journal article" date="2023" name="G3 (Bethesda)">
        <title>A reference genome for the long-term kleptoplast-retaining sea slug Elysia crispata morphotype clarki.</title>
        <authorList>
            <person name="Eastman K.E."/>
            <person name="Pendleton A.L."/>
            <person name="Shaikh M.A."/>
            <person name="Suttiyut T."/>
            <person name="Ogas R."/>
            <person name="Tomko P."/>
            <person name="Gavelis G."/>
            <person name="Widhalm J.R."/>
            <person name="Wisecaver J.H."/>
        </authorList>
    </citation>
    <scope>NUCLEOTIDE SEQUENCE</scope>
    <source>
        <strain evidence="26">ECLA1</strain>
    </source>
</reference>
<evidence type="ECO:0000256" key="11">
    <source>
        <dbReference type="ARBA" id="ARBA00022763"/>
    </source>
</evidence>
<evidence type="ECO:0000256" key="21">
    <source>
        <dbReference type="ARBA" id="ARBA00042850"/>
    </source>
</evidence>
<dbReference type="Gene3D" id="1.10.4080.10">
    <property type="entry name" value="ADP-ribosylation/Crystallin J1"/>
    <property type="match status" value="1"/>
</dbReference>
<evidence type="ECO:0000256" key="24">
    <source>
        <dbReference type="ARBA" id="ARBA00049015"/>
    </source>
</evidence>
<gene>
    <name evidence="26" type="ORF">RRG08_054607</name>
</gene>
<sequence length="398" mass="43493">MVSTVVSFLRHLGRVVCLSLRVHCLFSKVTKIKMTLSRFKGSLVGAVVADCIGSLFEGYSPVSLSSVLESASNLEKNRQIQREHGTRPADTYGLRFTDDTAMARSVAASLLHNKTFDAKDMAKRFTDEYHKEPDRGYGFNVVTVFEGLRNPKLKDVYEPARVQFEGSGSYGNGGAMRIAPASLFAFATDKSSELQDLASDVTRLTHTNALGVHGAILEAFAVDQSLRLEPETAVDAGAFIDFLLEKMKKIETIDADISPKSFSAKGRKRKLDCHPTPYTAKLERIKELINEDSLDTRAVVEEIGNDVSALGSVPTAILVFLRAATKSIPGLEDKNKFEQTVLYAISLGGDTDTIATMAAAIAGALYGVEQIPEAWQYYCEGVADAEIMAERLYKLKAL</sequence>
<evidence type="ECO:0000256" key="3">
    <source>
        <dbReference type="ARBA" id="ARBA00004305"/>
    </source>
</evidence>
<dbReference type="GO" id="GO:0006281">
    <property type="term" value="P:DNA repair"/>
    <property type="evidence" value="ECO:0007669"/>
    <property type="project" value="UniProtKB-KW"/>
</dbReference>
<evidence type="ECO:0000256" key="12">
    <source>
        <dbReference type="ARBA" id="ARBA00022801"/>
    </source>
</evidence>
<evidence type="ECO:0000256" key="20">
    <source>
        <dbReference type="ARBA" id="ARBA00042722"/>
    </source>
</evidence>
<feature type="binding site" evidence="25">
    <location>
        <position position="99"/>
    </location>
    <ligand>
        <name>Mg(2+)</name>
        <dbReference type="ChEBI" id="CHEBI:18420"/>
        <label>1</label>
    </ligand>
</feature>
<keyword evidence="13 25" id="KW-0460">Magnesium</keyword>
<evidence type="ECO:0000256" key="18">
    <source>
        <dbReference type="ARBA" id="ARBA00042398"/>
    </source>
</evidence>
<evidence type="ECO:0000256" key="8">
    <source>
        <dbReference type="ARBA" id="ARBA00022454"/>
    </source>
</evidence>
<dbReference type="PANTHER" id="PTHR16222">
    <property type="entry name" value="ADP-RIBOSYLGLYCOHYDROLASE"/>
    <property type="match status" value="1"/>
</dbReference>
<dbReference type="EC" id="3.2.1.143" evidence="7"/>
<dbReference type="SUPFAM" id="SSF101478">
    <property type="entry name" value="ADP-ribosylglycohydrolase"/>
    <property type="match status" value="1"/>
</dbReference>
<dbReference type="GO" id="GO:0005694">
    <property type="term" value="C:chromosome"/>
    <property type="evidence" value="ECO:0007669"/>
    <property type="project" value="UniProtKB-SubCell"/>
</dbReference>
<accession>A0AAE1E7T9</accession>
<dbReference type="InterPro" id="IPR050792">
    <property type="entry name" value="ADP-ribosylglycohydrolase"/>
</dbReference>
<evidence type="ECO:0000313" key="27">
    <source>
        <dbReference type="Proteomes" id="UP001283361"/>
    </source>
</evidence>
<evidence type="ECO:0000256" key="25">
    <source>
        <dbReference type="PIRSR" id="PIRSR605502-1"/>
    </source>
</evidence>
<evidence type="ECO:0000256" key="5">
    <source>
        <dbReference type="ARBA" id="ARBA00010702"/>
    </source>
</evidence>
<keyword evidence="11" id="KW-0227">DNA damage</keyword>
<dbReference type="Pfam" id="PF03747">
    <property type="entry name" value="ADP_ribosyl_GH"/>
    <property type="match status" value="1"/>
</dbReference>
<evidence type="ECO:0000256" key="22">
    <source>
        <dbReference type="ARBA" id="ARBA00043187"/>
    </source>
</evidence>
<proteinExistence type="inferred from homology"/>
<evidence type="ECO:0000256" key="6">
    <source>
        <dbReference type="ARBA" id="ARBA00011245"/>
    </source>
</evidence>
<keyword evidence="27" id="KW-1185">Reference proteome</keyword>
<dbReference type="InterPro" id="IPR005502">
    <property type="entry name" value="Ribosyl_crysJ1"/>
</dbReference>
<keyword evidence="14" id="KW-0496">Mitochondrion</keyword>
<evidence type="ECO:0000256" key="16">
    <source>
        <dbReference type="ARBA" id="ARBA00023242"/>
    </source>
</evidence>
<dbReference type="InterPro" id="IPR036705">
    <property type="entry name" value="Ribosyl_crysJ1_sf"/>
</dbReference>
<dbReference type="EMBL" id="JAWDGP010000750">
    <property type="protein sequence ID" value="KAK3797579.1"/>
    <property type="molecule type" value="Genomic_DNA"/>
</dbReference>
<evidence type="ECO:0000256" key="15">
    <source>
        <dbReference type="ARBA" id="ARBA00023204"/>
    </source>
</evidence>
<dbReference type="GO" id="GO:0005634">
    <property type="term" value="C:nucleus"/>
    <property type="evidence" value="ECO:0007669"/>
    <property type="project" value="UniProtKB-SubCell"/>
</dbReference>
<dbReference type="FunFam" id="1.10.4080.10:FF:000001">
    <property type="entry name" value="ADP-ribose glycohydrolase ARH3"/>
    <property type="match status" value="1"/>
</dbReference>
<comment type="caution">
    <text evidence="26">The sequence shown here is derived from an EMBL/GenBank/DDBJ whole genome shotgun (WGS) entry which is preliminary data.</text>
</comment>
<evidence type="ECO:0000256" key="1">
    <source>
        <dbReference type="ARBA" id="ARBA00004123"/>
    </source>
</evidence>
<protein>
    <recommendedName>
        <fullName evidence="17">ADP-ribosylhydrolase ARH3</fullName>
        <ecNumber evidence="7">3.2.1.143</ecNumber>
    </recommendedName>
    <alternativeName>
        <fullName evidence="18">ADP-ribose glycohydrolase ARH3</fullName>
    </alternativeName>
    <alternativeName>
        <fullName evidence="19">ADP-ribosylhydrolase 3</fullName>
    </alternativeName>
    <alternativeName>
        <fullName evidence="22">O-acetyl-ADP-ribose deacetylase ARH3</fullName>
    </alternativeName>
    <alternativeName>
        <fullName evidence="23">Poly(ADP-ribose) glycohydrolase ARH3</fullName>
    </alternativeName>
    <alternativeName>
        <fullName evidence="21">[Protein ADP-ribosylarginine] hydrolase-like protein 2</fullName>
    </alternativeName>
    <alternativeName>
        <fullName evidence="20">[Protein ADP-ribosylserine] hydrolase</fullName>
    </alternativeName>
</protein>
<dbReference type="Proteomes" id="UP001283361">
    <property type="component" value="Unassembled WGS sequence"/>
</dbReference>
<keyword evidence="12" id="KW-0378">Hydrolase</keyword>
<keyword evidence="8" id="KW-0158">Chromosome</keyword>
<dbReference type="AlphaFoldDB" id="A0AAE1E7T9"/>
<feature type="binding site" evidence="25">
    <location>
        <position position="97"/>
    </location>
    <ligand>
        <name>Mg(2+)</name>
        <dbReference type="ChEBI" id="CHEBI:18420"/>
        <label>1</label>
    </ligand>
</feature>
<name>A0AAE1E7T9_9GAST</name>
<keyword evidence="9" id="KW-0963">Cytoplasm</keyword>
<evidence type="ECO:0000256" key="9">
    <source>
        <dbReference type="ARBA" id="ARBA00022490"/>
    </source>
</evidence>
<evidence type="ECO:0000256" key="10">
    <source>
        <dbReference type="ARBA" id="ARBA00022723"/>
    </source>
</evidence>
<evidence type="ECO:0000256" key="23">
    <source>
        <dbReference type="ARBA" id="ARBA00043193"/>
    </source>
</evidence>
<evidence type="ECO:0000256" key="2">
    <source>
        <dbReference type="ARBA" id="ARBA00004286"/>
    </source>
</evidence>
<comment type="subcellular location">
    <subcellularLocation>
        <location evidence="2">Chromosome</location>
    </subcellularLocation>
    <subcellularLocation>
        <location evidence="4">Cytoplasm</location>
    </subcellularLocation>
    <subcellularLocation>
        <location evidence="3">Mitochondrion matrix</location>
    </subcellularLocation>
    <subcellularLocation>
        <location evidence="1">Nucleus</location>
    </subcellularLocation>
</comment>
<feature type="binding site" evidence="25">
    <location>
        <position position="98"/>
    </location>
    <ligand>
        <name>Mg(2+)</name>
        <dbReference type="ChEBI" id="CHEBI:18420"/>
        <label>1</label>
    </ligand>
</feature>
<evidence type="ECO:0000256" key="19">
    <source>
        <dbReference type="ARBA" id="ARBA00042471"/>
    </source>
</evidence>
<dbReference type="GO" id="GO:0140290">
    <property type="term" value="P:peptidyl-serine ADP-deribosylation"/>
    <property type="evidence" value="ECO:0007669"/>
    <property type="project" value="UniProtKB-ARBA"/>
</dbReference>
<comment type="catalytic activity">
    <reaction evidence="24">
        <text>alpha-NAD(+) + H2O = ADP-D-ribose + nicotinamide + H(+)</text>
        <dbReference type="Rhea" id="RHEA:68792"/>
        <dbReference type="ChEBI" id="CHEBI:15377"/>
        <dbReference type="ChEBI" id="CHEBI:15378"/>
        <dbReference type="ChEBI" id="CHEBI:17154"/>
        <dbReference type="ChEBI" id="CHEBI:57967"/>
        <dbReference type="ChEBI" id="CHEBI:77017"/>
    </reaction>
</comment>
<evidence type="ECO:0000256" key="13">
    <source>
        <dbReference type="ARBA" id="ARBA00022842"/>
    </source>
</evidence>
<dbReference type="GO" id="GO:0005759">
    <property type="term" value="C:mitochondrial matrix"/>
    <property type="evidence" value="ECO:0007669"/>
    <property type="project" value="UniProtKB-SubCell"/>
</dbReference>
<evidence type="ECO:0000256" key="4">
    <source>
        <dbReference type="ARBA" id="ARBA00004496"/>
    </source>
</evidence>
<evidence type="ECO:0000313" key="26">
    <source>
        <dbReference type="EMBL" id="KAK3797579.1"/>
    </source>
</evidence>
<comment type="similarity">
    <text evidence="5">Belongs to the ADP-ribosylglycohydrolase family.</text>
</comment>
<keyword evidence="15" id="KW-0234">DNA repair</keyword>
<feature type="binding site" evidence="25">
    <location>
        <position position="352"/>
    </location>
    <ligand>
        <name>Mg(2+)</name>
        <dbReference type="ChEBI" id="CHEBI:18420"/>
        <label>1</label>
    </ligand>
</feature>
<evidence type="ECO:0000256" key="17">
    <source>
        <dbReference type="ARBA" id="ARBA00041057"/>
    </source>
</evidence>
<keyword evidence="16" id="KW-0539">Nucleus</keyword>
<keyword evidence="10 25" id="KW-0479">Metal-binding</keyword>
<organism evidence="26 27">
    <name type="scientific">Elysia crispata</name>
    <name type="common">lettuce slug</name>
    <dbReference type="NCBI Taxonomy" id="231223"/>
    <lineage>
        <taxon>Eukaryota</taxon>
        <taxon>Metazoa</taxon>
        <taxon>Spiralia</taxon>
        <taxon>Lophotrochozoa</taxon>
        <taxon>Mollusca</taxon>
        <taxon>Gastropoda</taxon>
        <taxon>Heterobranchia</taxon>
        <taxon>Euthyneura</taxon>
        <taxon>Panpulmonata</taxon>
        <taxon>Sacoglossa</taxon>
        <taxon>Placobranchoidea</taxon>
        <taxon>Plakobranchidae</taxon>
        <taxon>Elysia</taxon>
    </lineage>
</organism>
<evidence type="ECO:0000256" key="14">
    <source>
        <dbReference type="ARBA" id="ARBA00023128"/>
    </source>
</evidence>
<feature type="binding site" evidence="25">
    <location>
        <position position="350"/>
    </location>
    <ligand>
        <name>Mg(2+)</name>
        <dbReference type="ChEBI" id="CHEBI:18420"/>
        <label>1</label>
    </ligand>
</feature>
<comment type="subunit">
    <text evidence="6">Monomer.</text>
</comment>
<dbReference type="GO" id="GO:0004649">
    <property type="term" value="F:poly(ADP-ribose) glycohydrolase activity"/>
    <property type="evidence" value="ECO:0007669"/>
    <property type="project" value="UniProtKB-EC"/>
</dbReference>
<comment type="cofactor">
    <cofactor evidence="25">
        <name>Mg(2+)</name>
        <dbReference type="ChEBI" id="CHEBI:18420"/>
    </cofactor>
    <text evidence="25">Binds 2 magnesium ions per subunit.</text>
</comment>
<evidence type="ECO:0000256" key="7">
    <source>
        <dbReference type="ARBA" id="ARBA00012255"/>
    </source>
</evidence>
<dbReference type="GO" id="GO:0046872">
    <property type="term" value="F:metal ion binding"/>
    <property type="evidence" value="ECO:0007669"/>
    <property type="project" value="UniProtKB-KW"/>
</dbReference>